<evidence type="ECO:0000313" key="2">
    <source>
        <dbReference type="EMBL" id="SPF53718.1"/>
    </source>
</evidence>
<organism evidence="2 3">
    <name type="scientific">Candidatus Desulfosporosinus infrequens</name>
    <dbReference type="NCBI Taxonomy" id="2043169"/>
    <lineage>
        <taxon>Bacteria</taxon>
        <taxon>Bacillati</taxon>
        <taxon>Bacillota</taxon>
        <taxon>Clostridia</taxon>
        <taxon>Eubacteriales</taxon>
        <taxon>Desulfitobacteriaceae</taxon>
        <taxon>Desulfosporosinus</taxon>
    </lineage>
</organism>
<dbReference type="AlphaFoldDB" id="A0A2U3LPB3"/>
<evidence type="ECO:0000259" key="1">
    <source>
        <dbReference type="Pfam" id="PF08874"/>
    </source>
</evidence>
<proteinExistence type="predicted"/>
<reference evidence="3" key="1">
    <citation type="submission" date="2018-02" db="EMBL/GenBank/DDBJ databases">
        <authorList>
            <person name="Hausmann B."/>
        </authorList>
    </citation>
    <scope>NUCLEOTIDE SEQUENCE [LARGE SCALE GENOMIC DNA]</scope>
    <source>
        <strain evidence="3">Peat soil MAG SbF1</strain>
    </source>
</reference>
<evidence type="ECO:0000313" key="3">
    <source>
        <dbReference type="Proteomes" id="UP000238916"/>
    </source>
</evidence>
<dbReference type="EMBL" id="OMOF01000665">
    <property type="protein sequence ID" value="SPF53718.1"/>
    <property type="molecule type" value="Genomic_DNA"/>
</dbReference>
<name>A0A2U3LPB3_9FIRM</name>
<dbReference type="Proteomes" id="UP000238916">
    <property type="component" value="Unassembled WGS sequence"/>
</dbReference>
<dbReference type="InterPro" id="IPR014973">
    <property type="entry name" value="DUF1835"/>
</dbReference>
<feature type="domain" description="DUF1835" evidence="1">
    <location>
        <begin position="72"/>
        <end position="151"/>
    </location>
</feature>
<dbReference type="Pfam" id="PF08874">
    <property type="entry name" value="DUF1835"/>
    <property type="match status" value="1"/>
</dbReference>
<protein>
    <recommendedName>
        <fullName evidence="1">DUF1835 domain-containing protein</fullName>
    </recommendedName>
</protein>
<gene>
    <name evidence="2" type="ORF">SBF1_6980006</name>
</gene>
<accession>A0A2U3LPB3</accession>
<sequence>MLEIVFSDSACGSLKVAQHYGEGEYQDGCIGVIVSHADGSKPTKEEVEAARRKAKEKARLAWESATPLGGNTADIYGFNLVLSIGDISENQPGIKRKQTLEHLYSVFPNDEGHQAAQKMFKRIKKDLKTVQERAAVGESLRIWYSNQPDEMNLQGEWLCAIDNSYGTDLINK</sequence>